<dbReference type="Proteomes" id="UP001516662">
    <property type="component" value="Unassembled WGS sequence"/>
</dbReference>
<accession>A0ABR9QF53</accession>
<comment type="caution">
    <text evidence="2">The sequence shown here is derived from an EMBL/GenBank/DDBJ whole genome shotgun (WGS) entry which is preliminary data.</text>
</comment>
<gene>
    <name evidence="2" type="ORF">IMZ08_03435</name>
</gene>
<protein>
    <submittedName>
        <fullName evidence="2">Uncharacterized protein</fullName>
    </submittedName>
</protein>
<keyword evidence="1" id="KW-0812">Transmembrane</keyword>
<keyword evidence="3" id="KW-1185">Reference proteome</keyword>
<sequence>MVRNLLFIGIVLELIVFSTIIILDSDTKTAAHSPYKEMSPYEAKAVSSEFLNKQALPVSQNSIALVEIKSTYEERFEKLEDKTNNEMRKIANQAYEEYVQGDQDLVSLLSMTKYVNELKALENETDEAFYHIYDELSKELVSNGYPDSEAIEFKTEFEAKKKEQVKEILRMATSELNSN</sequence>
<name>A0ABR9QF53_9BACI</name>
<evidence type="ECO:0000313" key="2">
    <source>
        <dbReference type="EMBL" id="MBE4907110.1"/>
    </source>
</evidence>
<feature type="transmembrane region" description="Helical" evidence="1">
    <location>
        <begin position="6"/>
        <end position="23"/>
    </location>
</feature>
<proteinExistence type="predicted"/>
<dbReference type="RefSeq" id="WP_193534587.1">
    <property type="nucleotide sequence ID" value="NZ_JADCLJ010000007.1"/>
</dbReference>
<dbReference type="EMBL" id="JADCLJ010000007">
    <property type="protein sequence ID" value="MBE4907110.1"/>
    <property type="molecule type" value="Genomic_DNA"/>
</dbReference>
<reference evidence="2 3" key="1">
    <citation type="submission" date="2020-10" db="EMBL/GenBank/DDBJ databases">
        <title>Bacillus sp. HD4P25, an endophyte from a halophyte.</title>
        <authorList>
            <person name="Sun J.-Q."/>
        </authorList>
    </citation>
    <scope>NUCLEOTIDE SEQUENCE [LARGE SCALE GENOMIC DNA]</scope>
    <source>
        <strain evidence="2 3">YIM 93174</strain>
    </source>
</reference>
<evidence type="ECO:0000313" key="3">
    <source>
        <dbReference type="Proteomes" id="UP001516662"/>
    </source>
</evidence>
<keyword evidence="1" id="KW-1133">Transmembrane helix</keyword>
<organism evidence="2 3">
    <name type="scientific">Litchfieldia luteola</name>
    <dbReference type="NCBI Taxonomy" id="682179"/>
    <lineage>
        <taxon>Bacteria</taxon>
        <taxon>Bacillati</taxon>
        <taxon>Bacillota</taxon>
        <taxon>Bacilli</taxon>
        <taxon>Bacillales</taxon>
        <taxon>Bacillaceae</taxon>
        <taxon>Litchfieldia</taxon>
    </lineage>
</organism>
<evidence type="ECO:0000256" key="1">
    <source>
        <dbReference type="SAM" id="Phobius"/>
    </source>
</evidence>
<keyword evidence="1" id="KW-0472">Membrane</keyword>